<keyword evidence="3" id="KW-1185">Reference proteome</keyword>
<dbReference type="SUPFAM" id="SSF48239">
    <property type="entry name" value="Terpenoid cyclases/Protein prenyltransferases"/>
    <property type="match status" value="1"/>
</dbReference>
<accession>A0A6A4W5P7</accession>
<feature type="region of interest" description="Disordered" evidence="1">
    <location>
        <begin position="75"/>
        <end position="102"/>
    </location>
</feature>
<gene>
    <name evidence="2" type="ORF">FJT64_024836</name>
</gene>
<sequence>MQVKRSCCDLSDESFAERELLRLVFIQENLTDGSDPQSAGAAALSWLLEERRSDGGWGDGTAAAVIALNLADGSGPGRTSGLSRTSGLTRDSGLGRTSGLSRTEHQLAEKQLQIELLAAIWRQHQSPVTPVRLAEYVTALVSSCVDVTRFQGKDLTGGSTGH</sequence>
<name>A0A6A4W5P7_AMPAM</name>
<proteinExistence type="predicted"/>
<comment type="caution">
    <text evidence="2">The sequence shown here is derived from an EMBL/GenBank/DDBJ whole genome shotgun (WGS) entry which is preliminary data.</text>
</comment>
<organism evidence="2 3">
    <name type="scientific">Amphibalanus amphitrite</name>
    <name type="common">Striped barnacle</name>
    <name type="synonym">Balanus amphitrite</name>
    <dbReference type="NCBI Taxonomy" id="1232801"/>
    <lineage>
        <taxon>Eukaryota</taxon>
        <taxon>Metazoa</taxon>
        <taxon>Ecdysozoa</taxon>
        <taxon>Arthropoda</taxon>
        <taxon>Crustacea</taxon>
        <taxon>Multicrustacea</taxon>
        <taxon>Cirripedia</taxon>
        <taxon>Thoracica</taxon>
        <taxon>Thoracicalcarea</taxon>
        <taxon>Balanomorpha</taxon>
        <taxon>Balanoidea</taxon>
        <taxon>Balanidae</taxon>
        <taxon>Amphibalaninae</taxon>
        <taxon>Amphibalanus</taxon>
    </lineage>
</organism>
<dbReference type="Proteomes" id="UP000440578">
    <property type="component" value="Unassembled WGS sequence"/>
</dbReference>
<feature type="compositionally biased region" description="Polar residues" evidence="1">
    <location>
        <begin position="80"/>
        <end position="89"/>
    </location>
</feature>
<evidence type="ECO:0000313" key="2">
    <source>
        <dbReference type="EMBL" id="KAF0303187.1"/>
    </source>
</evidence>
<reference evidence="2 3" key="1">
    <citation type="submission" date="2019-07" db="EMBL/GenBank/DDBJ databases">
        <title>Draft genome assembly of a fouling barnacle, Amphibalanus amphitrite (Darwin, 1854): The first reference genome for Thecostraca.</title>
        <authorList>
            <person name="Kim W."/>
        </authorList>
    </citation>
    <scope>NUCLEOTIDE SEQUENCE [LARGE SCALE GENOMIC DNA]</scope>
    <source>
        <strain evidence="2">SNU_AA5</strain>
        <tissue evidence="2">Soma without cirri and trophi</tissue>
    </source>
</reference>
<dbReference type="EMBL" id="VIIS01000968">
    <property type="protein sequence ID" value="KAF0303187.1"/>
    <property type="molecule type" value="Genomic_DNA"/>
</dbReference>
<evidence type="ECO:0000256" key="1">
    <source>
        <dbReference type="SAM" id="MobiDB-lite"/>
    </source>
</evidence>
<evidence type="ECO:0000313" key="3">
    <source>
        <dbReference type="Proteomes" id="UP000440578"/>
    </source>
</evidence>
<dbReference type="OrthoDB" id="6343110at2759"/>
<protein>
    <submittedName>
        <fullName evidence="2">Uncharacterized protein</fullName>
    </submittedName>
</protein>
<dbReference type="InterPro" id="IPR008930">
    <property type="entry name" value="Terpenoid_cyclase/PrenylTrfase"/>
</dbReference>
<dbReference type="AlphaFoldDB" id="A0A6A4W5P7"/>